<dbReference type="HOGENOM" id="CLU_032490_0_0_1"/>
<dbReference type="OrthoDB" id="94039at2759"/>
<dbReference type="Proteomes" id="UP000054279">
    <property type="component" value="Unassembled WGS sequence"/>
</dbReference>
<gene>
    <name evidence="3" type="ORF">M422DRAFT_783130</name>
</gene>
<proteinExistence type="predicted"/>
<name>A0A0C9UWA9_SPHS4</name>
<dbReference type="Gene3D" id="3.40.50.1820">
    <property type="entry name" value="alpha/beta hydrolase"/>
    <property type="match status" value="1"/>
</dbReference>
<sequence length="400" mass="44848">MKFLSPWHGNSFFYAIEAPVEVFIALSGAKERLSFRPTTGPNCRSRDDRAESSPTFPDTDNSTLTPISMTFNFESYTFDWTPDYPFLVTAKRYWDPSLTKTDGYTLVFAHGNGFNKEQWESIIKYLFALSKNSTSFPIREAWAVDCPNQGDSAILNEQLLLRGGYDTTFMWDEYGKVLRWFLTQNRQVNFNQHKVIGIGHSMGAVAISITQSYIAPPKLHSIVLCEPMIVPTDIHMDPGMLKATGAWPAITAKRRDIWPSCEEAFKDFSSKKVYQVYHPDVLKAYVEQGLRKLPTALYPEGEGVTLKCTKVQEVACYQDPMTHRSVRFLTGAVRSPSHAFAAIVKSKVTDASTGREFASVTYSEKTGHLMVQMVPQGLAEAIFAAVTGTYTSTNQNSAKL</sequence>
<dbReference type="EMBL" id="KN837211">
    <property type="protein sequence ID" value="KIJ33542.1"/>
    <property type="molecule type" value="Genomic_DNA"/>
</dbReference>
<dbReference type="SUPFAM" id="SSF53474">
    <property type="entry name" value="alpha/beta-Hydrolases"/>
    <property type="match status" value="1"/>
</dbReference>
<keyword evidence="4" id="KW-1185">Reference proteome</keyword>
<evidence type="ECO:0000313" key="3">
    <source>
        <dbReference type="EMBL" id="KIJ33542.1"/>
    </source>
</evidence>
<evidence type="ECO:0000259" key="2">
    <source>
        <dbReference type="Pfam" id="PF12697"/>
    </source>
</evidence>
<feature type="domain" description="AB hydrolase-1" evidence="2">
    <location>
        <begin position="106"/>
        <end position="325"/>
    </location>
</feature>
<dbReference type="AlphaFoldDB" id="A0A0C9UWA9"/>
<dbReference type="Pfam" id="PF12697">
    <property type="entry name" value="Abhydrolase_6"/>
    <property type="match status" value="1"/>
</dbReference>
<feature type="region of interest" description="Disordered" evidence="1">
    <location>
        <begin position="37"/>
        <end position="61"/>
    </location>
</feature>
<evidence type="ECO:0000256" key="1">
    <source>
        <dbReference type="SAM" id="MobiDB-lite"/>
    </source>
</evidence>
<dbReference type="InterPro" id="IPR000073">
    <property type="entry name" value="AB_hydrolase_1"/>
</dbReference>
<protein>
    <recommendedName>
        <fullName evidence="2">AB hydrolase-1 domain-containing protein</fullName>
    </recommendedName>
</protein>
<dbReference type="InterPro" id="IPR029058">
    <property type="entry name" value="AB_hydrolase_fold"/>
</dbReference>
<accession>A0A0C9UWA9</accession>
<evidence type="ECO:0000313" key="4">
    <source>
        <dbReference type="Proteomes" id="UP000054279"/>
    </source>
</evidence>
<organism evidence="3 4">
    <name type="scientific">Sphaerobolus stellatus (strain SS14)</name>
    <dbReference type="NCBI Taxonomy" id="990650"/>
    <lineage>
        <taxon>Eukaryota</taxon>
        <taxon>Fungi</taxon>
        <taxon>Dikarya</taxon>
        <taxon>Basidiomycota</taxon>
        <taxon>Agaricomycotina</taxon>
        <taxon>Agaricomycetes</taxon>
        <taxon>Phallomycetidae</taxon>
        <taxon>Geastrales</taxon>
        <taxon>Sphaerobolaceae</taxon>
        <taxon>Sphaerobolus</taxon>
    </lineage>
</organism>
<feature type="compositionally biased region" description="Polar residues" evidence="1">
    <location>
        <begin position="52"/>
        <end position="61"/>
    </location>
</feature>
<reference evidence="3 4" key="1">
    <citation type="submission" date="2014-06" db="EMBL/GenBank/DDBJ databases">
        <title>Evolutionary Origins and Diversification of the Mycorrhizal Mutualists.</title>
        <authorList>
            <consortium name="DOE Joint Genome Institute"/>
            <consortium name="Mycorrhizal Genomics Consortium"/>
            <person name="Kohler A."/>
            <person name="Kuo A."/>
            <person name="Nagy L.G."/>
            <person name="Floudas D."/>
            <person name="Copeland A."/>
            <person name="Barry K.W."/>
            <person name="Cichocki N."/>
            <person name="Veneault-Fourrey C."/>
            <person name="LaButti K."/>
            <person name="Lindquist E.A."/>
            <person name="Lipzen A."/>
            <person name="Lundell T."/>
            <person name="Morin E."/>
            <person name="Murat C."/>
            <person name="Riley R."/>
            <person name="Ohm R."/>
            <person name="Sun H."/>
            <person name="Tunlid A."/>
            <person name="Henrissat B."/>
            <person name="Grigoriev I.V."/>
            <person name="Hibbett D.S."/>
            <person name="Martin F."/>
        </authorList>
    </citation>
    <scope>NUCLEOTIDE SEQUENCE [LARGE SCALE GENOMIC DNA]</scope>
    <source>
        <strain evidence="3 4">SS14</strain>
    </source>
</reference>